<comment type="caution">
    <text evidence="6">The sequence shown here is derived from an EMBL/GenBank/DDBJ whole genome shotgun (WGS) entry which is preliminary data.</text>
</comment>
<feature type="domain" description="Tyr recombinase" evidence="4">
    <location>
        <begin position="134"/>
        <end position="327"/>
    </location>
</feature>
<evidence type="ECO:0000256" key="3">
    <source>
        <dbReference type="PROSITE-ProRule" id="PRU01248"/>
    </source>
</evidence>
<dbReference type="GO" id="GO:0006310">
    <property type="term" value="P:DNA recombination"/>
    <property type="evidence" value="ECO:0007669"/>
    <property type="project" value="UniProtKB-KW"/>
</dbReference>
<name>A0ABD5U3F8_9EURY</name>
<dbReference type="CDD" id="cd00397">
    <property type="entry name" value="DNA_BRE_C"/>
    <property type="match status" value="1"/>
</dbReference>
<dbReference type="RefSeq" id="WP_379696015.1">
    <property type="nucleotide sequence ID" value="NZ_JBHSXH010000015.1"/>
</dbReference>
<dbReference type="PANTHER" id="PTHR30349">
    <property type="entry name" value="PHAGE INTEGRASE-RELATED"/>
    <property type="match status" value="1"/>
</dbReference>
<keyword evidence="1 3" id="KW-0238">DNA-binding</keyword>
<dbReference type="GO" id="GO:0003677">
    <property type="term" value="F:DNA binding"/>
    <property type="evidence" value="ECO:0007669"/>
    <property type="project" value="UniProtKB-UniRule"/>
</dbReference>
<dbReference type="EMBL" id="JBHSXH010000015">
    <property type="protein sequence ID" value="MFC6825619.1"/>
    <property type="molecule type" value="Genomic_DNA"/>
</dbReference>
<evidence type="ECO:0000259" key="4">
    <source>
        <dbReference type="PROSITE" id="PS51898"/>
    </source>
</evidence>
<keyword evidence="7" id="KW-1185">Reference proteome</keyword>
<protein>
    <submittedName>
        <fullName evidence="6">Tyrosine-type recombinase/integrase</fullName>
    </submittedName>
</protein>
<evidence type="ECO:0000256" key="2">
    <source>
        <dbReference type="ARBA" id="ARBA00023172"/>
    </source>
</evidence>
<dbReference type="InterPro" id="IPR013762">
    <property type="entry name" value="Integrase-like_cat_sf"/>
</dbReference>
<dbReference type="InterPro" id="IPR044068">
    <property type="entry name" value="CB"/>
</dbReference>
<reference evidence="6 7" key="1">
    <citation type="journal article" date="2019" name="Int. J. Syst. Evol. Microbiol.">
        <title>The Global Catalogue of Microorganisms (GCM) 10K type strain sequencing project: providing services to taxonomists for standard genome sequencing and annotation.</title>
        <authorList>
            <consortium name="The Broad Institute Genomics Platform"/>
            <consortium name="The Broad Institute Genome Sequencing Center for Infectious Disease"/>
            <person name="Wu L."/>
            <person name="Ma J."/>
        </authorList>
    </citation>
    <scope>NUCLEOTIDE SEQUENCE [LARGE SCALE GENOMIC DNA]</scope>
    <source>
        <strain evidence="6 7">YIM 94188</strain>
    </source>
</reference>
<dbReference type="AlphaFoldDB" id="A0ABD5U3F8"/>
<dbReference type="PROSITE" id="PS51898">
    <property type="entry name" value="TYR_RECOMBINASE"/>
    <property type="match status" value="1"/>
</dbReference>
<dbReference type="Proteomes" id="UP001596408">
    <property type="component" value="Unassembled WGS sequence"/>
</dbReference>
<dbReference type="PANTHER" id="PTHR30349:SF87">
    <property type="entry name" value="TRANSPOSASE A"/>
    <property type="match status" value="1"/>
</dbReference>
<evidence type="ECO:0000313" key="7">
    <source>
        <dbReference type="Proteomes" id="UP001596408"/>
    </source>
</evidence>
<dbReference type="Gene3D" id="1.10.443.10">
    <property type="entry name" value="Intergrase catalytic core"/>
    <property type="match status" value="1"/>
</dbReference>
<feature type="domain" description="Core-binding (CB)" evidence="5">
    <location>
        <begin position="26"/>
        <end position="111"/>
    </location>
</feature>
<proteinExistence type="predicted"/>
<sequence>MGSLTDYAGYGRKFRKELDKLDHHTDADRPHVKRWLNSLDGNVTEGTMGEYLRQLRIASKRLDCPLVELTEDRMDAYKFEMRHERQGGDGLSDFTVKQRQFVIRRFLQFVNSDLDGLDWADDYELVKPDSKTISADDMLTQEDIRKLTEGAQNLRDIAVIEFLADTGARLSLMGSLRVGDVDLDTEQATYTPNDEARGLKGAPITEYPLIDSKASLRTYLRNTHPRPDVDEAAFFHKLSETRRTWREDDGAVSPNTIRRQLRRAAEHGGVDKPVNPHNFRHSAVTRMAREGYTRSQIEHRVHWTIDTDMWETYEHIASEQHNSDIFAQAGVIDPEDRDGPSRERHPCGNCHETLAPHHEFCPRCGEPATPERREEVDAKRDVVVDELVKATDAETRQQLRTLLDAIDENPQHAVDGS</sequence>
<accession>A0ABD5U3F8</accession>
<dbReference type="InterPro" id="IPR050090">
    <property type="entry name" value="Tyrosine_recombinase_XerCD"/>
</dbReference>
<gene>
    <name evidence="6" type="ORF">ACFQEV_11550</name>
</gene>
<organism evidence="6 7">
    <name type="scientific">Halopelagius fulvigenes</name>
    <dbReference type="NCBI Taxonomy" id="1198324"/>
    <lineage>
        <taxon>Archaea</taxon>
        <taxon>Methanobacteriati</taxon>
        <taxon>Methanobacteriota</taxon>
        <taxon>Stenosarchaea group</taxon>
        <taxon>Halobacteria</taxon>
        <taxon>Halobacteriales</taxon>
        <taxon>Haloferacaceae</taxon>
    </lineage>
</organism>
<evidence type="ECO:0000256" key="1">
    <source>
        <dbReference type="ARBA" id="ARBA00023125"/>
    </source>
</evidence>
<dbReference type="SUPFAM" id="SSF56349">
    <property type="entry name" value="DNA breaking-rejoining enzymes"/>
    <property type="match status" value="1"/>
</dbReference>
<dbReference type="InterPro" id="IPR002104">
    <property type="entry name" value="Integrase_catalytic"/>
</dbReference>
<dbReference type="PROSITE" id="PS51900">
    <property type="entry name" value="CB"/>
    <property type="match status" value="1"/>
</dbReference>
<evidence type="ECO:0000313" key="6">
    <source>
        <dbReference type="EMBL" id="MFC6825619.1"/>
    </source>
</evidence>
<evidence type="ECO:0000259" key="5">
    <source>
        <dbReference type="PROSITE" id="PS51900"/>
    </source>
</evidence>
<keyword evidence="2" id="KW-0233">DNA recombination</keyword>
<dbReference type="InterPro" id="IPR011010">
    <property type="entry name" value="DNA_brk_join_enz"/>
</dbReference>
<dbReference type="Pfam" id="PF00589">
    <property type="entry name" value="Phage_integrase"/>
    <property type="match status" value="1"/>
</dbReference>